<accession>K3W6M8</accession>
<reference evidence="14" key="2">
    <citation type="submission" date="2010-04" db="EMBL/GenBank/DDBJ databases">
        <authorList>
            <person name="Buell R."/>
            <person name="Hamilton J."/>
            <person name="Hostetler J."/>
        </authorList>
    </citation>
    <scope>NUCLEOTIDE SEQUENCE [LARGE SCALE GENOMIC DNA]</scope>
    <source>
        <strain evidence="14">DAOM:BR144</strain>
    </source>
</reference>
<feature type="compositionally biased region" description="Polar residues" evidence="11">
    <location>
        <begin position="70"/>
        <end position="110"/>
    </location>
</feature>
<dbReference type="PANTHER" id="PTHR14083">
    <property type="entry name" value="YIP1 INTERACTING FACTOR HOMOLOG YIF1 PROTEIN"/>
    <property type="match status" value="1"/>
</dbReference>
<feature type="transmembrane region" description="Helical" evidence="12">
    <location>
        <begin position="387"/>
        <end position="405"/>
    </location>
</feature>
<dbReference type="GO" id="GO:0000139">
    <property type="term" value="C:Golgi membrane"/>
    <property type="evidence" value="ECO:0007669"/>
    <property type="project" value="UniProtKB-SubCell"/>
</dbReference>
<feature type="compositionally biased region" description="Low complexity" evidence="11">
    <location>
        <begin position="111"/>
        <end position="166"/>
    </location>
</feature>
<evidence type="ECO:0000256" key="4">
    <source>
        <dbReference type="ARBA" id="ARBA00022448"/>
    </source>
</evidence>
<keyword evidence="4" id="KW-0813">Transport</keyword>
<keyword evidence="9" id="KW-0333">Golgi apparatus</keyword>
<keyword evidence="14" id="KW-1185">Reference proteome</keyword>
<feature type="transmembrane region" description="Helical" evidence="12">
    <location>
        <begin position="262"/>
        <end position="278"/>
    </location>
</feature>
<evidence type="ECO:0000256" key="10">
    <source>
        <dbReference type="ARBA" id="ARBA00023136"/>
    </source>
</evidence>
<sequence>MAQPVPFHDPNAPFRSQQRQRPAAASPAFGFSNSALPQGGVGAPQFHSQPQQQMHHRPQPHQFHQKPVQHPQSQPQQAFYTGNNNSLSQDGFYSPSPTQEFRQQPMAHSSQGFHNPNQGFQQQQQQQQSNFAFGGNNQGFQSPPGSHGGQPRQPQQPHMHPSQQQPDFINQLSSNPMAGLAMNTAQDFLQKQSAMYLPGAYGVWGSLKYYFTVNNSYVKSRLKILLFPFWHKNWRRIGSSENDESKPTQYAPPSRDINAPDLYIPLMGFLTYILIVGYNKGASNQFSPDVIGNDASYCLVMQLVEIGVLAACLYVLNSSISFWDLVSFSGYKYIPLVINTVVYQLAGPIAYYIVLLYTGIAVSFFTLNCMKGSVAEPTPENRAFRNYLLFGVSCLQLVLVCWISYTTAPRE</sequence>
<evidence type="ECO:0000313" key="14">
    <source>
        <dbReference type="Proteomes" id="UP000019132"/>
    </source>
</evidence>
<dbReference type="EMBL" id="GL376620">
    <property type="status" value="NOT_ANNOTATED_CDS"/>
    <property type="molecule type" value="Genomic_DNA"/>
</dbReference>
<dbReference type="VEuPathDB" id="FungiDB:PYU1_G000619"/>
<comment type="similarity">
    <text evidence="3">Belongs to the YIF1 family.</text>
</comment>
<feature type="transmembrane region" description="Helical" evidence="12">
    <location>
        <begin position="349"/>
        <end position="367"/>
    </location>
</feature>
<evidence type="ECO:0000256" key="5">
    <source>
        <dbReference type="ARBA" id="ARBA00022692"/>
    </source>
</evidence>
<feature type="compositionally biased region" description="Low complexity" evidence="11">
    <location>
        <begin position="12"/>
        <end position="29"/>
    </location>
</feature>
<evidence type="ECO:0000256" key="8">
    <source>
        <dbReference type="ARBA" id="ARBA00022989"/>
    </source>
</evidence>
<dbReference type="STRING" id="431595.K3W6M8"/>
<evidence type="ECO:0000313" key="13">
    <source>
        <dbReference type="EnsemblProtists" id="PYU1_T000619"/>
    </source>
</evidence>
<dbReference type="GO" id="GO:0005789">
    <property type="term" value="C:endoplasmic reticulum membrane"/>
    <property type="evidence" value="ECO:0007669"/>
    <property type="project" value="UniProtKB-SubCell"/>
</dbReference>
<protein>
    <submittedName>
        <fullName evidence="13">Uncharacterized protein</fullName>
    </submittedName>
</protein>
<dbReference type="GO" id="GO:0015031">
    <property type="term" value="P:protein transport"/>
    <property type="evidence" value="ECO:0007669"/>
    <property type="project" value="UniProtKB-KW"/>
</dbReference>
<evidence type="ECO:0000256" key="9">
    <source>
        <dbReference type="ARBA" id="ARBA00023034"/>
    </source>
</evidence>
<keyword evidence="10 12" id="KW-0472">Membrane</keyword>
<evidence type="ECO:0000256" key="1">
    <source>
        <dbReference type="ARBA" id="ARBA00004477"/>
    </source>
</evidence>
<evidence type="ECO:0000256" key="3">
    <source>
        <dbReference type="ARBA" id="ARBA00009727"/>
    </source>
</evidence>
<dbReference type="GO" id="GO:0005793">
    <property type="term" value="C:endoplasmic reticulum-Golgi intermediate compartment"/>
    <property type="evidence" value="ECO:0007669"/>
    <property type="project" value="TreeGrafter"/>
</dbReference>
<dbReference type="Proteomes" id="UP000019132">
    <property type="component" value="Unassembled WGS sequence"/>
</dbReference>
<dbReference type="PANTHER" id="PTHR14083:SF0">
    <property type="entry name" value="YIP1D-INTERACTING FACTOR 1, ISOFORM C"/>
    <property type="match status" value="1"/>
</dbReference>
<name>K3W6M8_GLOUD</name>
<reference evidence="14" key="1">
    <citation type="journal article" date="2010" name="Genome Biol.">
        <title>Genome sequence of the necrotrophic plant pathogen Pythium ultimum reveals original pathogenicity mechanisms and effector repertoire.</title>
        <authorList>
            <person name="Levesque C.A."/>
            <person name="Brouwer H."/>
            <person name="Cano L."/>
            <person name="Hamilton J.P."/>
            <person name="Holt C."/>
            <person name="Huitema E."/>
            <person name="Raffaele S."/>
            <person name="Robideau G.P."/>
            <person name="Thines M."/>
            <person name="Win J."/>
            <person name="Zerillo M.M."/>
            <person name="Beakes G.W."/>
            <person name="Boore J.L."/>
            <person name="Busam D."/>
            <person name="Dumas B."/>
            <person name="Ferriera S."/>
            <person name="Fuerstenberg S.I."/>
            <person name="Gachon C.M."/>
            <person name="Gaulin E."/>
            <person name="Govers F."/>
            <person name="Grenville-Briggs L."/>
            <person name="Horner N."/>
            <person name="Hostetler J."/>
            <person name="Jiang R.H."/>
            <person name="Johnson J."/>
            <person name="Krajaejun T."/>
            <person name="Lin H."/>
            <person name="Meijer H.J."/>
            <person name="Moore B."/>
            <person name="Morris P."/>
            <person name="Phuntmart V."/>
            <person name="Puiu D."/>
            <person name="Shetty J."/>
            <person name="Stajich J.E."/>
            <person name="Tripathy S."/>
            <person name="Wawra S."/>
            <person name="van West P."/>
            <person name="Whitty B.R."/>
            <person name="Coutinho P.M."/>
            <person name="Henrissat B."/>
            <person name="Martin F."/>
            <person name="Thomas P.D."/>
            <person name="Tyler B.M."/>
            <person name="De Vries R.P."/>
            <person name="Kamoun S."/>
            <person name="Yandell M."/>
            <person name="Tisserat N."/>
            <person name="Buell C.R."/>
        </authorList>
    </citation>
    <scope>NUCLEOTIDE SEQUENCE</scope>
    <source>
        <strain evidence="14">DAOM:BR144</strain>
    </source>
</reference>
<dbReference type="GO" id="GO:0006888">
    <property type="term" value="P:endoplasmic reticulum to Golgi vesicle-mediated transport"/>
    <property type="evidence" value="ECO:0007669"/>
    <property type="project" value="InterPro"/>
</dbReference>
<keyword evidence="8 12" id="KW-1133">Transmembrane helix</keyword>
<evidence type="ECO:0000256" key="11">
    <source>
        <dbReference type="SAM" id="MobiDB-lite"/>
    </source>
</evidence>
<dbReference type="InParanoid" id="K3W6M8"/>
<organism evidence="13 14">
    <name type="scientific">Globisporangium ultimum (strain ATCC 200006 / CBS 805.95 / DAOM BR144)</name>
    <name type="common">Pythium ultimum</name>
    <dbReference type="NCBI Taxonomy" id="431595"/>
    <lineage>
        <taxon>Eukaryota</taxon>
        <taxon>Sar</taxon>
        <taxon>Stramenopiles</taxon>
        <taxon>Oomycota</taxon>
        <taxon>Peronosporomycetes</taxon>
        <taxon>Pythiales</taxon>
        <taxon>Pythiaceae</taxon>
        <taxon>Globisporangium</taxon>
    </lineage>
</organism>
<evidence type="ECO:0000256" key="2">
    <source>
        <dbReference type="ARBA" id="ARBA00004653"/>
    </source>
</evidence>
<evidence type="ECO:0000256" key="7">
    <source>
        <dbReference type="ARBA" id="ARBA00022927"/>
    </source>
</evidence>
<proteinExistence type="inferred from homology"/>
<reference evidence="13" key="3">
    <citation type="submission" date="2015-02" db="UniProtKB">
        <authorList>
            <consortium name="EnsemblProtists"/>
        </authorList>
    </citation>
    <scope>IDENTIFICATION</scope>
    <source>
        <strain evidence="13">DAOM BR144</strain>
    </source>
</reference>
<dbReference type="HOGENOM" id="CLU_047877_2_1_1"/>
<dbReference type="eggNOG" id="KOG3094">
    <property type="taxonomic scope" value="Eukaryota"/>
</dbReference>
<dbReference type="OMA" id="NWEVRYS"/>
<dbReference type="EnsemblProtists" id="PYU1_T000619">
    <property type="protein sequence ID" value="PYU1_T000619"/>
    <property type="gene ID" value="PYU1_G000619"/>
</dbReference>
<dbReference type="InterPro" id="IPR005578">
    <property type="entry name" value="Yif1_fam"/>
</dbReference>
<feature type="region of interest" description="Disordered" evidence="11">
    <location>
        <begin position="1"/>
        <end position="174"/>
    </location>
</feature>
<keyword evidence="5 12" id="KW-0812">Transmembrane</keyword>
<dbReference type="Pfam" id="PF03878">
    <property type="entry name" value="YIF1"/>
    <property type="match status" value="1"/>
</dbReference>
<dbReference type="GO" id="GO:0030134">
    <property type="term" value="C:COPII-coated ER to Golgi transport vesicle"/>
    <property type="evidence" value="ECO:0007669"/>
    <property type="project" value="TreeGrafter"/>
</dbReference>
<keyword evidence="7" id="KW-0653">Protein transport</keyword>
<evidence type="ECO:0000256" key="6">
    <source>
        <dbReference type="ARBA" id="ARBA00022824"/>
    </source>
</evidence>
<comment type="subcellular location">
    <subcellularLocation>
        <location evidence="1">Endoplasmic reticulum membrane</location>
        <topology evidence="1">Multi-pass membrane protein</topology>
    </subcellularLocation>
    <subcellularLocation>
        <location evidence="2">Golgi apparatus membrane</location>
        <topology evidence="2">Multi-pass membrane protein</topology>
    </subcellularLocation>
</comment>
<keyword evidence="6" id="KW-0256">Endoplasmic reticulum</keyword>
<evidence type="ECO:0000256" key="12">
    <source>
        <dbReference type="SAM" id="Phobius"/>
    </source>
</evidence>
<feature type="transmembrane region" description="Helical" evidence="12">
    <location>
        <begin position="299"/>
        <end position="323"/>
    </location>
</feature>
<dbReference type="AlphaFoldDB" id="K3W6M8"/>